<keyword evidence="2 4" id="KW-0067">ATP-binding</keyword>
<dbReference type="GO" id="GO:0005524">
    <property type="term" value="F:ATP binding"/>
    <property type="evidence" value="ECO:0007669"/>
    <property type="project" value="UniProtKB-KW"/>
</dbReference>
<evidence type="ECO:0000256" key="2">
    <source>
        <dbReference type="ARBA" id="ARBA00022840"/>
    </source>
</evidence>
<keyword evidence="1" id="KW-0547">Nucleotide-binding</keyword>
<protein>
    <submittedName>
        <fullName evidence="4">ATP-binding cassette domain-containing protein</fullName>
    </submittedName>
</protein>
<evidence type="ECO:0000313" key="4">
    <source>
        <dbReference type="EMBL" id="WGK69977.1"/>
    </source>
</evidence>
<dbReference type="PROSITE" id="PS50893">
    <property type="entry name" value="ABC_TRANSPORTER_2"/>
    <property type="match status" value="2"/>
</dbReference>
<sequence length="546" mass="61980">MITVSDMRLSFGQRVLFDQVNLKFSPGNCYGLIGANGAGKSTFLNILSGKQEADHGSIAMPGKERLTVLEQNHFAYDASTVLETTIMGHKHLYEVGKQRDELYSKPDFNEDDGMKVADLEVEFAELGGYEADNEAAILLNGLGIENELHDKCMRDLDPNVKVRVLLAQALFGNPDNLLLDEPTNHLDLESITWLENFLYNFENTVIVVSHDRHFLNQVCTHMVDIDFSKMTMFVGNYDFWQKTSEIINAQSRDQRKKNEDRATELKEFIRRFSANAAKSKQATSRRKELDKLDLSSLPASSRRFPYVAFKPAREVGRNVIEINGVHYTTPAGEKLFSNLDFRLENDDKIGFVGIDNQRKTALMQLISGEVPPDSGQISIGQTISIGYLPRNNSPYFSDNISMTDWLRRYSDNEDESYIRGFLGRMLFSGDESLKSVNVLSGGEKMRCMLAKLMLAETNMLVLDDPTAHLDLESITSLNNGLMEFKGVLLFSSHDHQFIETVANRIVEFTPNGIIDRRMKFDDYIQDRKITELRDEMFGGKHDRIVI</sequence>
<dbReference type="InterPro" id="IPR051309">
    <property type="entry name" value="ABCF_ATPase"/>
</dbReference>
<dbReference type="CDD" id="cd03221">
    <property type="entry name" value="ABCF_EF-3"/>
    <property type="match status" value="2"/>
</dbReference>
<dbReference type="InterPro" id="IPR032781">
    <property type="entry name" value="ABC_tran_Xtn"/>
</dbReference>
<evidence type="ECO:0000256" key="1">
    <source>
        <dbReference type="ARBA" id="ARBA00022741"/>
    </source>
</evidence>
<evidence type="ECO:0000259" key="3">
    <source>
        <dbReference type="PROSITE" id="PS50893"/>
    </source>
</evidence>
<dbReference type="InterPro" id="IPR027417">
    <property type="entry name" value="P-loop_NTPase"/>
</dbReference>
<dbReference type="SMART" id="SM00382">
    <property type="entry name" value="AAA"/>
    <property type="match status" value="2"/>
</dbReference>
<dbReference type="InterPro" id="IPR003593">
    <property type="entry name" value="AAA+_ATPase"/>
</dbReference>
<feature type="domain" description="ABC transporter" evidence="3">
    <location>
        <begin position="320"/>
        <end position="536"/>
    </location>
</feature>
<dbReference type="PANTHER" id="PTHR42855">
    <property type="entry name" value="ABC TRANSPORTER ATP-BINDING SUBUNIT"/>
    <property type="match status" value="1"/>
</dbReference>
<gene>
    <name evidence="4" type="ORF">P0082_03720</name>
</gene>
<dbReference type="EMBL" id="CP123443">
    <property type="protein sequence ID" value="WGK69977.1"/>
    <property type="molecule type" value="Genomic_DNA"/>
</dbReference>
<feature type="domain" description="ABC transporter" evidence="3">
    <location>
        <begin position="2"/>
        <end position="252"/>
    </location>
</feature>
<accession>A0ABY8MIY6</accession>
<dbReference type="Proteomes" id="UP001228690">
    <property type="component" value="Chromosome"/>
</dbReference>
<proteinExistence type="predicted"/>
<dbReference type="Gene3D" id="3.40.50.300">
    <property type="entry name" value="P-loop containing nucleotide triphosphate hydrolases"/>
    <property type="match status" value="2"/>
</dbReference>
<dbReference type="SUPFAM" id="SSF52540">
    <property type="entry name" value="P-loop containing nucleoside triphosphate hydrolases"/>
    <property type="match status" value="2"/>
</dbReference>
<dbReference type="InterPro" id="IPR003439">
    <property type="entry name" value="ABC_transporter-like_ATP-bd"/>
</dbReference>
<keyword evidence="5" id="KW-1185">Reference proteome</keyword>
<organism evidence="4 5">
    <name type="scientific">Candidatus Haliotispira prima</name>
    <dbReference type="NCBI Taxonomy" id="3034016"/>
    <lineage>
        <taxon>Bacteria</taxon>
        <taxon>Pseudomonadati</taxon>
        <taxon>Spirochaetota</taxon>
        <taxon>Spirochaetia</taxon>
        <taxon>Spirochaetales</taxon>
        <taxon>Spirochaetaceae</taxon>
        <taxon>Candidatus Haliotispira</taxon>
    </lineage>
</organism>
<dbReference type="PANTHER" id="PTHR42855:SF2">
    <property type="entry name" value="DRUG RESISTANCE ABC TRANSPORTER,ATP-BINDING PROTEIN"/>
    <property type="match status" value="1"/>
</dbReference>
<evidence type="ECO:0000313" key="5">
    <source>
        <dbReference type="Proteomes" id="UP001228690"/>
    </source>
</evidence>
<name>A0ABY8MIY6_9SPIO</name>
<dbReference type="Pfam" id="PF00005">
    <property type="entry name" value="ABC_tran"/>
    <property type="match status" value="2"/>
</dbReference>
<reference evidence="4 5" key="1">
    <citation type="submission" date="2023-04" db="EMBL/GenBank/DDBJ databases">
        <title>Spirochaete genome identified in red abalone sample constitutes a novel genus.</title>
        <authorList>
            <person name="Sharma S.P."/>
            <person name="Purcell C.M."/>
            <person name="Hyde J.R."/>
            <person name="Severin A.J."/>
        </authorList>
    </citation>
    <scope>NUCLEOTIDE SEQUENCE [LARGE SCALE GENOMIC DNA]</scope>
    <source>
        <strain evidence="4 5">SP-2023</strain>
    </source>
</reference>
<dbReference type="Pfam" id="PF12848">
    <property type="entry name" value="ABC_tran_Xtn"/>
    <property type="match status" value="1"/>
</dbReference>
<dbReference type="RefSeq" id="WP_326928182.1">
    <property type="nucleotide sequence ID" value="NZ_CP123443.1"/>
</dbReference>